<reference evidence="1" key="2">
    <citation type="submission" date="2021-02" db="EMBL/GenBank/DDBJ databases">
        <authorList>
            <person name="Kimball J.A."/>
            <person name="Haas M.W."/>
            <person name="Macchietto M."/>
            <person name="Kono T."/>
            <person name="Duquette J."/>
            <person name="Shao M."/>
        </authorList>
    </citation>
    <scope>NUCLEOTIDE SEQUENCE</scope>
    <source>
        <tissue evidence="1">Fresh leaf tissue</tissue>
    </source>
</reference>
<sequence>MASEEGERWVGATVDFSEGISRATLRWVVDNLLCAGDHLLLHVLNDPSYEQGKTLLWEATGSRCGGGESPMERSL</sequence>
<name>A0A8J5V5B3_ZIZPA</name>
<protein>
    <recommendedName>
        <fullName evidence="3">UspA domain-containing protein</fullName>
    </recommendedName>
</protein>
<evidence type="ECO:0000313" key="1">
    <source>
        <dbReference type="EMBL" id="KAG8060542.1"/>
    </source>
</evidence>
<accession>A0A8J5V5B3</accession>
<evidence type="ECO:0008006" key="3">
    <source>
        <dbReference type="Google" id="ProtNLM"/>
    </source>
</evidence>
<dbReference type="AlphaFoldDB" id="A0A8J5V5B3"/>
<gene>
    <name evidence="1" type="ORF">GUJ93_ZPchr0002g23367</name>
</gene>
<organism evidence="1 2">
    <name type="scientific">Zizania palustris</name>
    <name type="common">Northern wild rice</name>
    <dbReference type="NCBI Taxonomy" id="103762"/>
    <lineage>
        <taxon>Eukaryota</taxon>
        <taxon>Viridiplantae</taxon>
        <taxon>Streptophyta</taxon>
        <taxon>Embryophyta</taxon>
        <taxon>Tracheophyta</taxon>
        <taxon>Spermatophyta</taxon>
        <taxon>Magnoliopsida</taxon>
        <taxon>Liliopsida</taxon>
        <taxon>Poales</taxon>
        <taxon>Poaceae</taxon>
        <taxon>BOP clade</taxon>
        <taxon>Oryzoideae</taxon>
        <taxon>Oryzeae</taxon>
        <taxon>Zizaniinae</taxon>
        <taxon>Zizania</taxon>
    </lineage>
</organism>
<keyword evidence="2" id="KW-1185">Reference proteome</keyword>
<dbReference type="EMBL" id="JAAALK010000287">
    <property type="protein sequence ID" value="KAG8060542.1"/>
    <property type="molecule type" value="Genomic_DNA"/>
</dbReference>
<evidence type="ECO:0000313" key="2">
    <source>
        <dbReference type="Proteomes" id="UP000729402"/>
    </source>
</evidence>
<reference evidence="1" key="1">
    <citation type="journal article" date="2021" name="bioRxiv">
        <title>Whole Genome Assembly and Annotation of Northern Wild Rice, Zizania palustris L., Supports a Whole Genome Duplication in the Zizania Genus.</title>
        <authorList>
            <person name="Haas M."/>
            <person name="Kono T."/>
            <person name="Macchietto M."/>
            <person name="Millas R."/>
            <person name="McGilp L."/>
            <person name="Shao M."/>
            <person name="Duquette J."/>
            <person name="Hirsch C.N."/>
            <person name="Kimball J."/>
        </authorList>
    </citation>
    <scope>NUCLEOTIDE SEQUENCE</scope>
    <source>
        <tissue evidence="1">Fresh leaf tissue</tissue>
    </source>
</reference>
<comment type="caution">
    <text evidence="1">The sequence shown here is derived from an EMBL/GenBank/DDBJ whole genome shotgun (WGS) entry which is preliminary data.</text>
</comment>
<dbReference type="Proteomes" id="UP000729402">
    <property type="component" value="Unassembled WGS sequence"/>
</dbReference>
<dbReference type="OrthoDB" id="843225at2759"/>
<proteinExistence type="predicted"/>